<organism evidence="12 13">
    <name type="scientific">Mucilaginibacter boryungensis</name>
    <dbReference type="NCBI Taxonomy" id="768480"/>
    <lineage>
        <taxon>Bacteria</taxon>
        <taxon>Pseudomonadati</taxon>
        <taxon>Bacteroidota</taxon>
        <taxon>Sphingobacteriia</taxon>
        <taxon>Sphingobacteriales</taxon>
        <taxon>Sphingobacteriaceae</taxon>
        <taxon>Mucilaginibacter</taxon>
    </lineage>
</organism>
<dbReference type="InterPro" id="IPR003538">
    <property type="entry name" value="TonB"/>
</dbReference>
<evidence type="ECO:0000256" key="8">
    <source>
        <dbReference type="ARBA" id="ARBA00022989"/>
    </source>
</evidence>
<evidence type="ECO:0000313" key="13">
    <source>
        <dbReference type="Proteomes" id="UP000632774"/>
    </source>
</evidence>
<feature type="domain" description="TonB C-terminal" evidence="11">
    <location>
        <begin position="51"/>
        <end position="147"/>
    </location>
</feature>
<dbReference type="NCBIfam" id="TIGR01352">
    <property type="entry name" value="tonB_Cterm"/>
    <property type="match status" value="2"/>
</dbReference>
<dbReference type="Gene3D" id="3.30.1150.10">
    <property type="match status" value="2"/>
</dbReference>
<keyword evidence="9" id="KW-0472">Membrane</keyword>
<evidence type="ECO:0000256" key="3">
    <source>
        <dbReference type="ARBA" id="ARBA00022448"/>
    </source>
</evidence>
<dbReference type="Proteomes" id="UP000632774">
    <property type="component" value="Unassembled WGS sequence"/>
</dbReference>
<keyword evidence="6" id="KW-0812">Transmembrane</keyword>
<evidence type="ECO:0000256" key="7">
    <source>
        <dbReference type="ARBA" id="ARBA00022927"/>
    </source>
</evidence>
<protein>
    <submittedName>
        <fullName evidence="12">Energy transducer TonB</fullName>
    </submittedName>
</protein>
<dbReference type="PANTHER" id="PTHR33446">
    <property type="entry name" value="PROTEIN TONB-RELATED"/>
    <property type="match status" value="1"/>
</dbReference>
<feature type="domain" description="TonB C-terminal" evidence="11">
    <location>
        <begin position="166"/>
        <end position="258"/>
    </location>
</feature>
<evidence type="ECO:0000256" key="6">
    <source>
        <dbReference type="ARBA" id="ARBA00022692"/>
    </source>
</evidence>
<accession>A0ABR9XLT5</accession>
<evidence type="ECO:0000256" key="4">
    <source>
        <dbReference type="ARBA" id="ARBA00022475"/>
    </source>
</evidence>
<evidence type="ECO:0000256" key="1">
    <source>
        <dbReference type="ARBA" id="ARBA00004383"/>
    </source>
</evidence>
<reference evidence="12 13" key="1">
    <citation type="submission" date="2020-10" db="EMBL/GenBank/DDBJ databases">
        <title>Mucilaginibacter mali sp. nov., isolated from rhizosphere soil of apple orchard.</title>
        <authorList>
            <person name="Lee J.-S."/>
            <person name="Kim H.S."/>
            <person name="Kim J.-S."/>
        </authorList>
    </citation>
    <scope>NUCLEOTIDE SEQUENCE [LARGE SCALE GENOMIC DNA]</scope>
    <source>
        <strain evidence="12 13">KCTC 23157</strain>
    </source>
</reference>
<comment type="caution">
    <text evidence="12">The sequence shown here is derived from an EMBL/GenBank/DDBJ whole genome shotgun (WGS) entry which is preliminary data.</text>
</comment>
<evidence type="ECO:0000256" key="2">
    <source>
        <dbReference type="ARBA" id="ARBA00006555"/>
    </source>
</evidence>
<evidence type="ECO:0000313" key="12">
    <source>
        <dbReference type="EMBL" id="MBE9668186.1"/>
    </source>
</evidence>
<proteinExistence type="inferred from homology"/>
<keyword evidence="8" id="KW-1133">Transmembrane helix</keyword>
<dbReference type="InterPro" id="IPR051045">
    <property type="entry name" value="TonB-dependent_transducer"/>
</dbReference>
<keyword evidence="5" id="KW-0997">Cell inner membrane</keyword>
<keyword evidence="13" id="KW-1185">Reference proteome</keyword>
<evidence type="ECO:0000256" key="10">
    <source>
        <dbReference type="SAM" id="SignalP"/>
    </source>
</evidence>
<keyword evidence="3" id="KW-0813">Transport</keyword>
<sequence length="258" mass="28253">MNLTPFKTSKTNQFLKSLLTVILFVALAVAKANAQDDKVYTKVDVMAMFPGGLTKLIEYLKSNMVYPAKAKEDNVHGVVFLTFVVEKDGSLDNIQLLRGIGSGCDEEAIRVIKASPKWKPATVNDQVVRSQFTVPVSFHLPGAPIQHVPNADGVYTAVEQQASFPGGLQEFGNYLAQSIRYPDDARKNNIQGKVFLTFVVEKDGSLTNIKVLRGIGGGCDEEAVRVMEASPKWQPGMQGEQAVRSQFTVPISFSLTKK</sequence>
<dbReference type="EMBL" id="JADFFM010000002">
    <property type="protein sequence ID" value="MBE9668186.1"/>
    <property type="molecule type" value="Genomic_DNA"/>
</dbReference>
<comment type="similarity">
    <text evidence="2">Belongs to the TonB family.</text>
</comment>
<comment type="subcellular location">
    <subcellularLocation>
        <location evidence="1">Cell inner membrane</location>
        <topology evidence="1">Single-pass membrane protein</topology>
        <orientation evidence="1">Periplasmic side</orientation>
    </subcellularLocation>
</comment>
<dbReference type="SUPFAM" id="SSF74653">
    <property type="entry name" value="TolA/TonB C-terminal domain"/>
    <property type="match status" value="2"/>
</dbReference>
<keyword evidence="10" id="KW-0732">Signal</keyword>
<dbReference type="InterPro" id="IPR006260">
    <property type="entry name" value="TonB/TolA_C"/>
</dbReference>
<dbReference type="PANTHER" id="PTHR33446:SF2">
    <property type="entry name" value="PROTEIN TONB"/>
    <property type="match status" value="1"/>
</dbReference>
<keyword evidence="7" id="KW-0653">Protein transport</keyword>
<gene>
    <name evidence="12" type="ORF">IRJ18_17580</name>
</gene>
<evidence type="ECO:0000256" key="5">
    <source>
        <dbReference type="ARBA" id="ARBA00022519"/>
    </source>
</evidence>
<dbReference type="PRINTS" id="PR01374">
    <property type="entry name" value="TONBPROTEIN"/>
</dbReference>
<feature type="signal peptide" evidence="10">
    <location>
        <begin position="1"/>
        <end position="34"/>
    </location>
</feature>
<dbReference type="RefSeq" id="WP_194107604.1">
    <property type="nucleotide sequence ID" value="NZ_JADFFM010000002.1"/>
</dbReference>
<feature type="chain" id="PRO_5045086691" evidence="10">
    <location>
        <begin position="35"/>
        <end position="258"/>
    </location>
</feature>
<evidence type="ECO:0000256" key="9">
    <source>
        <dbReference type="ARBA" id="ARBA00023136"/>
    </source>
</evidence>
<name>A0ABR9XLT5_9SPHI</name>
<dbReference type="Pfam" id="PF03544">
    <property type="entry name" value="TonB_C"/>
    <property type="match status" value="2"/>
</dbReference>
<evidence type="ECO:0000259" key="11">
    <source>
        <dbReference type="PROSITE" id="PS52015"/>
    </source>
</evidence>
<dbReference type="PROSITE" id="PS52015">
    <property type="entry name" value="TONB_CTD"/>
    <property type="match status" value="2"/>
</dbReference>
<keyword evidence="4" id="KW-1003">Cell membrane</keyword>
<dbReference type="InterPro" id="IPR037682">
    <property type="entry name" value="TonB_C"/>
</dbReference>